<evidence type="ECO:0000259" key="10">
    <source>
        <dbReference type="Pfam" id="PF01138"/>
    </source>
</evidence>
<dbReference type="AlphaFoldDB" id="A0A7M5X903"/>
<dbReference type="InterPro" id="IPR036345">
    <property type="entry name" value="ExoRNase_PH_dom2_sf"/>
</dbReference>
<evidence type="ECO:0000256" key="7">
    <source>
        <dbReference type="ARBA" id="ARBA00022884"/>
    </source>
</evidence>
<evidence type="ECO:0000256" key="8">
    <source>
        <dbReference type="ARBA" id="ARBA00023242"/>
    </source>
</evidence>
<keyword evidence="7" id="KW-0694">RNA-binding</keyword>
<dbReference type="EnsemblMetazoa" id="CLYHEMT019746.1">
    <property type="protein sequence ID" value="CLYHEMP019746.1"/>
    <property type="gene ID" value="CLYHEMG019746"/>
</dbReference>
<dbReference type="CDD" id="cd11369">
    <property type="entry name" value="RNase_PH_RRP43"/>
    <property type="match status" value="1"/>
</dbReference>
<evidence type="ECO:0000256" key="2">
    <source>
        <dbReference type="ARBA" id="ARBA00004604"/>
    </source>
</evidence>
<reference evidence="12" key="1">
    <citation type="submission" date="2021-01" db="UniProtKB">
        <authorList>
            <consortium name="EnsemblMetazoa"/>
        </authorList>
    </citation>
    <scope>IDENTIFICATION</scope>
</reference>
<dbReference type="OrthoDB" id="45882at2759"/>
<dbReference type="GO" id="GO:0071035">
    <property type="term" value="P:nuclear polyadenylation-dependent rRNA catabolic process"/>
    <property type="evidence" value="ECO:0007669"/>
    <property type="project" value="TreeGrafter"/>
</dbReference>
<dbReference type="FunFam" id="3.30.230.70:FF:000017">
    <property type="entry name" value="Exosome complex component Rrp42"/>
    <property type="match status" value="1"/>
</dbReference>
<dbReference type="GO" id="GO:0034475">
    <property type="term" value="P:U4 snRNA 3'-end processing"/>
    <property type="evidence" value="ECO:0007669"/>
    <property type="project" value="TreeGrafter"/>
</dbReference>
<evidence type="ECO:0000259" key="11">
    <source>
        <dbReference type="Pfam" id="PF03725"/>
    </source>
</evidence>
<dbReference type="Proteomes" id="UP000594262">
    <property type="component" value="Unplaced"/>
</dbReference>
<accession>A0A7M5X903</accession>
<dbReference type="SUPFAM" id="SSF54211">
    <property type="entry name" value="Ribosomal protein S5 domain 2-like"/>
    <property type="match status" value="1"/>
</dbReference>
<dbReference type="SUPFAM" id="SSF55666">
    <property type="entry name" value="Ribonuclease PH domain 2-like"/>
    <property type="match status" value="1"/>
</dbReference>
<dbReference type="GO" id="GO:0000177">
    <property type="term" value="C:cytoplasmic exosome (RNase complex)"/>
    <property type="evidence" value="ECO:0007669"/>
    <property type="project" value="TreeGrafter"/>
</dbReference>
<dbReference type="GO" id="GO:0000467">
    <property type="term" value="P:exonucleolytic trimming to generate mature 3'-end of 5.8S rRNA from tricistronic rRNA transcript (SSU-rRNA, 5.8S rRNA, LSU-rRNA)"/>
    <property type="evidence" value="ECO:0007669"/>
    <property type="project" value="TreeGrafter"/>
</dbReference>
<keyword evidence="8" id="KW-0539">Nucleus</keyword>
<dbReference type="InterPro" id="IPR050590">
    <property type="entry name" value="Exosome_comp_Rrp42_subfam"/>
</dbReference>
<protein>
    <recommendedName>
        <fullName evidence="9">Ribosomal RNA-processing protein 43</fullName>
    </recommendedName>
</protein>
<dbReference type="GO" id="GO:0034473">
    <property type="term" value="P:U1 snRNA 3'-end processing"/>
    <property type="evidence" value="ECO:0007669"/>
    <property type="project" value="TreeGrafter"/>
</dbReference>
<dbReference type="PANTHER" id="PTHR11097:SF9">
    <property type="entry name" value="EXOSOME COMPLEX COMPONENT RRP43"/>
    <property type="match status" value="1"/>
</dbReference>
<dbReference type="InterPro" id="IPR027408">
    <property type="entry name" value="PNPase/RNase_PH_dom_sf"/>
</dbReference>
<proteinExistence type="inferred from homology"/>
<evidence type="ECO:0000256" key="1">
    <source>
        <dbReference type="ARBA" id="ARBA00004496"/>
    </source>
</evidence>
<evidence type="ECO:0000256" key="3">
    <source>
        <dbReference type="ARBA" id="ARBA00006678"/>
    </source>
</evidence>
<dbReference type="InterPro" id="IPR015847">
    <property type="entry name" value="ExoRNase_PH_dom2"/>
</dbReference>
<organism evidence="12 13">
    <name type="scientific">Clytia hemisphaerica</name>
    <dbReference type="NCBI Taxonomy" id="252671"/>
    <lineage>
        <taxon>Eukaryota</taxon>
        <taxon>Metazoa</taxon>
        <taxon>Cnidaria</taxon>
        <taxon>Hydrozoa</taxon>
        <taxon>Hydroidolina</taxon>
        <taxon>Leptothecata</taxon>
        <taxon>Obeliida</taxon>
        <taxon>Clytiidae</taxon>
        <taxon>Clytia</taxon>
    </lineage>
</organism>
<dbReference type="GO" id="GO:0034476">
    <property type="term" value="P:U5 snRNA 3'-end processing"/>
    <property type="evidence" value="ECO:0007669"/>
    <property type="project" value="TreeGrafter"/>
</dbReference>
<evidence type="ECO:0000256" key="5">
    <source>
        <dbReference type="ARBA" id="ARBA00022552"/>
    </source>
</evidence>
<feature type="domain" description="Exoribonuclease phosphorolytic" evidence="10">
    <location>
        <begin position="32"/>
        <end position="166"/>
    </location>
</feature>
<dbReference type="GO" id="GO:0035925">
    <property type="term" value="F:mRNA 3'-UTR AU-rich region binding"/>
    <property type="evidence" value="ECO:0007669"/>
    <property type="project" value="TreeGrafter"/>
</dbReference>
<dbReference type="GO" id="GO:0000176">
    <property type="term" value="C:nuclear exosome (RNase complex)"/>
    <property type="evidence" value="ECO:0007669"/>
    <property type="project" value="TreeGrafter"/>
</dbReference>
<dbReference type="InterPro" id="IPR033196">
    <property type="entry name" value="Rrp43"/>
</dbReference>
<dbReference type="GeneID" id="136810145"/>
<evidence type="ECO:0000313" key="12">
    <source>
        <dbReference type="EnsemblMetazoa" id="CLYHEMP019746.1"/>
    </source>
</evidence>
<feature type="domain" description="Exoribonuclease phosphorolytic" evidence="11">
    <location>
        <begin position="193"/>
        <end position="258"/>
    </location>
</feature>
<dbReference type="GO" id="GO:0071038">
    <property type="term" value="P:TRAMP-dependent tRNA surveillance pathway"/>
    <property type="evidence" value="ECO:0007669"/>
    <property type="project" value="TreeGrafter"/>
</dbReference>
<dbReference type="RefSeq" id="XP_066922815.1">
    <property type="nucleotide sequence ID" value="XM_067066714.1"/>
</dbReference>
<sequence>MLHDFKTAQPIEFYKHFLKENVRPDGRELLKFRDALLNIGSINTARGSALVRLGHTMVICGISAELAEPKATTPDKGFFVPNVDLPPSCSNKYRPGPPSDDAQILSQFVLDVATNSEVLKLENLCIATKKLAWVIYADIQCISHDGNLKDAIIAALYAALRNTKLPTVEYNEETADVQVKQDQLFQLPIQTCPVSSTFALFQDEILLADPTNEEEEISNGTITIVVNSEGKLCMVSKPGGAEMKEEKLKVCIRTALKRHAEVLSLVTTALGEDEPVR</sequence>
<keyword evidence="13" id="KW-1185">Reference proteome</keyword>
<evidence type="ECO:0000313" key="13">
    <source>
        <dbReference type="Proteomes" id="UP000594262"/>
    </source>
</evidence>
<comment type="subcellular location">
    <subcellularLocation>
        <location evidence="1">Cytoplasm</location>
    </subcellularLocation>
    <subcellularLocation>
        <location evidence="2">Nucleus</location>
        <location evidence="2">Nucleolus</location>
    </subcellularLocation>
</comment>
<dbReference type="Pfam" id="PF03725">
    <property type="entry name" value="RNase_PH_C"/>
    <property type="match status" value="1"/>
</dbReference>
<dbReference type="GO" id="GO:0016075">
    <property type="term" value="P:rRNA catabolic process"/>
    <property type="evidence" value="ECO:0007669"/>
    <property type="project" value="TreeGrafter"/>
</dbReference>
<keyword evidence="6" id="KW-0271">Exosome</keyword>
<dbReference type="Pfam" id="PF01138">
    <property type="entry name" value="RNase_PH"/>
    <property type="match status" value="1"/>
</dbReference>
<dbReference type="InterPro" id="IPR020568">
    <property type="entry name" value="Ribosomal_Su5_D2-typ_SF"/>
</dbReference>
<dbReference type="InterPro" id="IPR001247">
    <property type="entry name" value="ExoRNase_PH_dom1"/>
</dbReference>
<keyword evidence="4" id="KW-0963">Cytoplasm</keyword>
<dbReference type="PANTHER" id="PTHR11097">
    <property type="entry name" value="EXOSOME COMPLEX EXONUCLEASE RIBOSOMAL RNA PROCESSING PROTEIN"/>
    <property type="match status" value="1"/>
</dbReference>
<evidence type="ECO:0000256" key="6">
    <source>
        <dbReference type="ARBA" id="ARBA00022835"/>
    </source>
</evidence>
<dbReference type="GO" id="GO:0071028">
    <property type="term" value="P:nuclear mRNA surveillance"/>
    <property type="evidence" value="ECO:0007669"/>
    <property type="project" value="TreeGrafter"/>
</dbReference>
<keyword evidence="5" id="KW-0698">rRNA processing</keyword>
<dbReference type="GO" id="GO:0005730">
    <property type="term" value="C:nucleolus"/>
    <property type="evidence" value="ECO:0007669"/>
    <property type="project" value="UniProtKB-SubCell"/>
</dbReference>
<evidence type="ECO:0000256" key="9">
    <source>
        <dbReference type="ARBA" id="ARBA00030617"/>
    </source>
</evidence>
<dbReference type="Gene3D" id="3.30.230.70">
    <property type="entry name" value="GHMP Kinase, N-terminal domain"/>
    <property type="match status" value="1"/>
</dbReference>
<name>A0A7M5X903_9CNID</name>
<comment type="similarity">
    <text evidence="3">Belongs to the RNase PH family.</text>
</comment>
<evidence type="ECO:0000256" key="4">
    <source>
        <dbReference type="ARBA" id="ARBA00022490"/>
    </source>
</evidence>